<dbReference type="GO" id="GO:0042391">
    <property type="term" value="P:regulation of membrane potential"/>
    <property type="evidence" value="ECO:0007669"/>
    <property type="project" value="UniProtKB-ARBA"/>
</dbReference>
<comment type="pathway">
    <text evidence="2">Sphingolipid metabolism.</text>
</comment>
<dbReference type="GO" id="GO:0010605">
    <property type="term" value="P:negative regulation of macromolecule metabolic process"/>
    <property type="evidence" value="ECO:0007669"/>
    <property type="project" value="UniProtKB-ARBA"/>
</dbReference>
<feature type="signal peptide" evidence="9">
    <location>
        <begin position="1"/>
        <end position="27"/>
    </location>
</feature>
<comment type="similarity">
    <text evidence="4">Belongs to the glycosyl hydrolase 30 family.</text>
</comment>
<feature type="chain" id="PRO_5040745434" description="glucosylceramidase" evidence="9">
    <location>
        <begin position="28"/>
        <end position="525"/>
    </location>
</feature>
<feature type="domain" description="Glycosyl hydrolase family 30 beta sandwich" evidence="11">
    <location>
        <begin position="456"/>
        <end position="521"/>
    </location>
</feature>
<evidence type="ECO:0000313" key="13">
    <source>
        <dbReference type="Proteomes" id="UP001165122"/>
    </source>
</evidence>
<dbReference type="GO" id="GO:0032006">
    <property type="term" value="P:regulation of TOR signaling"/>
    <property type="evidence" value="ECO:0007669"/>
    <property type="project" value="UniProtKB-ARBA"/>
</dbReference>
<dbReference type="PANTHER" id="PTHR11069:SF23">
    <property type="entry name" value="LYSOSOMAL ACID GLUCOSYLCERAMIDASE"/>
    <property type="match status" value="1"/>
</dbReference>
<comment type="catalytic activity">
    <reaction evidence="1">
        <text>a beta-D-glucosyl-(1&lt;-&gt;1')-N-acylsphing-4-enine + H2O = an N-acylsphing-4-enine + D-glucose</text>
        <dbReference type="Rhea" id="RHEA:13269"/>
        <dbReference type="ChEBI" id="CHEBI:4167"/>
        <dbReference type="ChEBI" id="CHEBI:15377"/>
        <dbReference type="ChEBI" id="CHEBI:22801"/>
        <dbReference type="ChEBI" id="CHEBI:52639"/>
        <dbReference type="EC" id="3.2.1.45"/>
    </reaction>
    <physiologicalReaction direction="left-to-right" evidence="1">
        <dbReference type="Rhea" id="RHEA:13270"/>
    </physiologicalReaction>
</comment>
<dbReference type="EMBL" id="BRXW01000027">
    <property type="protein sequence ID" value="GMI00841.1"/>
    <property type="molecule type" value="Genomic_DNA"/>
</dbReference>
<dbReference type="GO" id="GO:0030258">
    <property type="term" value="P:lipid modification"/>
    <property type="evidence" value="ECO:0007669"/>
    <property type="project" value="UniProtKB-ARBA"/>
</dbReference>
<dbReference type="Gene3D" id="3.20.20.80">
    <property type="entry name" value="Glycosidases"/>
    <property type="match status" value="1"/>
</dbReference>
<dbReference type="GO" id="GO:0007033">
    <property type="term" value="P:vacuole organization"/>
    <property type="evidence" value="ECO:0007669"/>
    <property type="project" value="UniProtKB-ARBA"/>
</dbReference>
<reference evidence="13" key="1">
    <citation type="journal article" date="2023" name="Commun. Biol.">
        <title>Genome analysis of Parmales, the sister group of diatoms, reveals the evolutionary specialization of diatoms from phago-mixotrophs to photoautotrophs.</title>
        <authorList>
            <person name="Ban H."/>
            <person name="Sato S."/>
            <person name="Yoshikawa S."/>
            <person name="Yamada K."/>
            <person name="Nakamura Y."/>
            <person name="Ichinomiya M."/>
            <person name="Sato N."/>
            <person name="Blanc-Mathieu R."/>
            <person name="Endo H."/>
            <person name="Kuwata A."/>
            <person name="Ogata H."/>
        </authorList>
    </citation>
    <scope>NUCLEOTIDE SEQUENCE [LARGE SCALE GENOMIC DNA]</scope>
    <source>
        <strain evidence="13">NIES 3700</strain>
    </source>
</reference>
<dbReference type="GO" id="GO:0016758">
    <property type="term" value="F:hexosyltransferase activity"/>
    <property type="evidence" value="ECO:0007669"/>
    <property type="project" value="UniProtKB-ARBA"/>
</dbReference>
<keyword evidence="13" id="KW-1185">Reference proteome</keyword>
<organism evidence="12 13">
    <name type="scientific">Triparma laevis f. longispina</name>
    <dbReference type="NCBI Taxonomy" id="1714387"/>
    <lineage>
        <taxon>Eukaryota</taxon>
        <taxon>Sar</taxon>
        <taxon>Stramenopiles</taxon>
        <taxon>Ochrophyta</taxon>
        <taxon>Bolidophyceae</taxon>
        <taxon>Parmales</taxon>
        <taxon>Triparmaceae</taxon>
        <taxon>Triparma</taxon>
    </lineage>
</organism>
<dbReference type="SUPFAM" id="SSF51445">
    <property type="entry name" value="(Trans)glycosidases"/>
    <property type="match status" value="1"/>
</dbReference>
<evidence type="ECO:0000259" key="11">
    <source>
        <dbReference type="Pfam" id="PF17189"/>
    </source>
</evidence>
<comment type="pathway">
    <text evidence="3">Lipid metabolism.</text>
</comment>
<evidence type="ECO:0000256" key="5">
    <source>
        <dbReference type="ARBA" id="ARBA00012658"/>
    </source>
</evidence>
<dbReference type="GO" id="GO:0006914">
    <property type="term" value="P:autophagy"/>
    <property type="evidence" value="ECO:0007669"/>
    <property type="project" value="UniProtKB-ARBA"/>
</dbReference>
<protein>
    <recommendedName>
        <fullName evidence="5">glucosylceramidase</fullName>
        <ecNumber evidence="5">3.2.1.45</ecNumber>
    </recommendedName>
</protein>
<dbReference type="Proteomes" id="UP001165122">
    <property type="component" value="Unassembled WGS sequence"/>
</dbReference>
<evidence type="ECO:0000256" key="6">
    <source>
        <dbReference type="ARBA" id="ARBA00022729"/>
    </source>
</evidence>
<accession>A0A9W7CA45</accession>
<dbReference type="FunFam" id="3.20.20.80:FF:000030">
    <property type="entry name" value="Lysosomal acid glucosylceramidase"/>
    <property type="match status" value="1"/>
</dbReference>
<dbReference type="EC" id="3.2.1.45" evidence="5"/>
<dbReference type="GO" id="GO:0051246">
    <property type="term" value="P:regulation of protein metabolic process"/>
    <property type="evidence" value="ECO:0007669"/>
    <property type="project" value="UniProtKB-ARBA"/>
</dbReference>
<dbReference type="GO" id="GO:0030163">
    <property type="term" value="P:protein catabolic process"/>
    <property type="evidence" value="ECO:0007669"/>
    <property type="project" value="UniProtKB-ARBA"/>
</dbReference>
<dbReference type="InterPro" id="IPR001139">
    <property type="entry name" value="Glyco_hydro_30"/>
</dbReference>
<dbReference type="OrthoDB" id="2160638at2759"/>
<evidence type="ECO:0000256" key="3">
    <source>
        <dbReference type="ARBA" id="ARBA00005189"/>
    </source>
</evidence>
<dbReference type="InterPro" id="IPR017853">
    <property type="entry name" value="GH"/>
</dbReference>
<evidence type="ECO:0000256" key="2">
    <source>
        <dbReference type="ARBA" id="ARBA00004991"/>
    </source>
</evidence>
<dbReference type="GO" id="GO:0008610">
    <property type="term" value="P:lipid biosynthetic process"/>
    <property type="evidence" value="ECO:0007669"/>
    <property type="project" value="UniProtKB-ARBA"/>
</dbReference>
<dbReference type="GO" id="GO:0005774">
    <property type="term" value="C:vacuolar membrane"/>
    <property type="evidence" value="ECO:0007669"/>
    <property type="project" value="UniProtKB-ARBA"/>
</dbReference>
<keyword evidence="6 9" id="KW-0732">Signal</keyword>
<name>A0A9W7CA45_9STRA</name>
<dbReference type="InterPro" id="IPR033452">
    <property type="entry name" value="GH30_C"/>
</dbReference>
<dbReference type="AlphaFoldDB" id="A0A9W7CA45"/>
<evidence type="ECO:0000256" key="9">
    <source>
        <dbReference type="SAM" id="SignalP"/>
    </source>
</evidence>
<comment type="caution">
    <text evidence="12">The sequence shown here is derived from an EMBL/GenBank/DDBJ whole genome shotgun (WGS) entry which is preliminary data.</text>
</comment>
<evidence type="ECO:0000256" key="8">
    <source>
        <dbReference type="ARBA" id="ARBA00023098"/>
    </source>
</evidence>
<evidence type="ECO:0000256" key="7">
    <source>
        <dbReference type="ARBA" id="ARBA00022801"/>
    </source>
</evidence>
<dbReference type="GO" id="GO:0004348">
    <property type="term" value="F:glucosylceramidase activity"/>
    <property type="evidence" value="ECO:0007669"/>
    <property type="project" value="UniProtKB-EC"/>
</dbReference>
<keyword evidence="7" id="KW-0378">Hydrolase</keyword>
<proteinExistence type="inferred from homology"/>
<gene>
    <name evidence="12" type="ORF">TrLO_g13560</name>
</gene>
<evidence type="ECO:0000259" key="10">
    <source>
        <dbReference type="Pfam" id="PF02055"/>
    </source>
</evidence>
<dbReference type="Pfam" id="PF17189">
    <property type="entry name" value="Glyco_hydro_30C"/>
    <property type="match status" value="1"/>
</dbReference>
<dbReference type="PANTHER" id="PTHR11069">
    <property type="entry name" value="GLUCOSYLCERAMIDASE"/>
    <property type="match status" value="1"/>
</dbReference>
<evidence type="ECO:0000313" key="12">
    <source>
        <dbReference type="EMBL" id="GMI00841.1"/>
    </source>
</evidence>
<dbReference type="GO" id="GO:0006680">
    <property type="term" value="P:glucosylceramide catabolic process"/>
    <property type="evidence" value="ECO:0007669"/>
    <property type="project" value="TreeGrafter"/>
</dbReference>
<keyword evidence="8" id="KW-0443">Lipid metabolism</keyword>
<dbReference type="GO" id="GO:0006066">
    <property type="term" value="P:alcohol metabolic process"/>
    <property type="evidence" value="ECO:0007669"/>
    <property type="project" value="UniProtKB-ARBA"/>
</dbReference>
<dbReference type="GO" id="GO:0008202">
    <property type="term" value="P:steroid metabolic process"/>
    <property type="evidence" value="ECO:0007669"/>
    <property type="project" value="UniProtKB-ARBA"/>
</dbReference>
<dbReference type="PRINTS" id="PR00843">
    <property type="entry name" value="GLHYDRLASE30"/>
</dbReference>
<dbReference type="InterPro" id="IPR033453">
    <property type="entry name" value="Glyco_hydro_30_TIM-barrel"/>
</dbReference>
<feature type="domain" description="Glycosyl hydrolase family 30 TIM-barrel" evidence="10">
    <location>
        <begin position="99"/>
        <end position="453"/>
    </location>
</feature>
<evidence type="ECO:0000256" key="4">
    <source>
        <dbReference type="ARBA" id="ARBA00005382"/>
    </source>
</evidence>
<evidence type="ECO:0000256" key="1">
    <source>
        <dbReference type="ARBA" id="ARBA00001013"/>
    </source>
</evidence>
<dbReference type="GO" id="GO:0005764">
    <property type="term" value="C:lysosome"/>
    <property type="evidence" value="ECO:0007669"/>
    <property type="project" value="UniProtKB-ARBA"/>
</dbReference>
<dbReference type="GO" id="GO:0005102">
    <property type="term" value="F:signaling receptor binding"/>
    <property type="evidence" value="ECO:0007669"/>
    <property type="project" value="UniProtKB-ARBA"/>
</dbReference>
<dbReference type="Pfam" id="PF02055">
    <property type="entry name" value="Glyco_hydro_30"/>
    <property type="match status" value="1"/>
</dbReference>
<sequence>MAPVNMTTSVSSVILLVAFLSTPHTSAYSDYSTKCSQDSPCMGVQSWSKDDISGNGVVSYTTSQENEDRLTKRVTSFEESDNGGWQKIKLDPSVTYQKIQGFGGALTDAAAITINTLNPEMQTKLLENYYSAEGIEYTVGRVPIASCDFSTGVYSYDETENDFELNDFSIAVDSTEITGNKLNLIKTVLEMTVNKISLFASPWAPPAWMTQTNSTVGNPSLRDEPEVYQSWALYFSKFFEAYRNEGVDFWAVTVQNEPAGNTGAWQDLKMSPEQQRDFVKNYLGPQLESTDPDLKIMMHDDQRVHLPTWTSTILDDKDANKYIDGIGLHWYSEVEDYVTWATKPFDKMNDVNGKYPDKFMMGTEACNGFIPIIDQGPKLGDWNRGERYGFDIMSDLNAWAVGWTDWNIALDLSGGPNWAKNVVDAPILIDTEAGDVFYKNPMFYYLGHFSKFIKPGSVRIGVESTGNLISAPMEAAGFLTPDGEMVVVVMNRDIAGHKYNIELPGKGFINVDVPKHSIQTFIFEQ</sequence>